<name>X1FAM7_9ZZZZ</name>
<feature type="non-terminal residue" evidence="2">
    <location>
        <position position="1"/>
    </location>
</feature>
<dbReference type="AlphaFoldDB" id="X1FAM7"/>
<evidence type="ECO:0000313" key="2">
    <source>
        <dbReference type="EMBL" id="GAH17818.1"/>
    </source>
</evidence>
<sequence>RYKLITARMTLNHTSGLPNWRYCSCQELNIGFMPGTQYSYSGEGFEYLGIVVKHLTGRKLQDIIQDYVFTPFSINNSYLIKNEYVEKHLADGYKDNKEWGKNCSYTRPHVAFSLYTEAKEYAKFAIALMRESTEPNSIFQKMASPQLEIEPQKFVCLGIFMEQTPFGIKYYHEGSTNNRFNSNFEFYKDSQIGYVYFMNCHKGTDFKKRLNEYLINGK</sequence>
<dbReference type="Pfam" id="PF00144">
    <property type="entry name" value="Beta-lactamase"/>
    <property type="match status" value="1"/>
</dbReference>
<dbReference type="SUPFAM" id="SSF56601">
    <property type="entry name" value="beta-lactamase/transpeptidase-like"/>
    <property type="match status" value="1"/>
</dbReference>
<reference evidence="2" key="1">
    <citation type="journal article" date="2014" name="Front. Microbiol.">
        <title>High frequency of phylogenetically diverse reductive dehalogenase-homologous genes in deep subseafloor sedimentary metagenomes.</title>
        <authorList>
            <person name="Kawai M."/>
            <person name="Futagami T."/>
            <person name="Toyoda A."/>
            <person name="Takaki Y."/>
            <person name="Nishi S."/>
            <person name="Hori S."/>
            <person name="Arai W."/>
            <person name="Tsubouchi T."/>
            <person name="Morono Y."/>
            <person name="Uchiyama I."/>
            <person name="Ito T."/>
            <person name="Fujiyama A."/>
            <person name="Inagaki F."/>
            <person name="Takami H."/>
        </authorList>
    </citation>
    <scope>NUCLEOTIDE SEQUENCE</scope>
    <source>
        <strain evidence="2">Expedition CK06-06</strain>
    </source>
</reference>
<feature type="domain" description="Beta-lactamase-related" evidence="1">
    <location>
        <begin position="5"/>
        <end position="211"/>
    </location>
</feature>
<dbReference type="PANTHER" id="PTHR43283:SF18">
    <property type="match status" value="1"/>
</dbReference>
<dbReference type="InterPro" id="IPR050789">
    <property type="entry name" value="Diverse_Enzym_Activities"/>
</dbReference>
<organism evidence="2">
    <name type="scientific">marine sediment metagenome</name>
    <dbReference type="NCBI Taxonomy" id="412755"/>
    <lineage>
        <taxon>unclassified sequences</taxon>
        <taxon>metagenomes</taxon>
        <taxon>ecological metagenomes</taxon>
    </lineage>
</organism>
<dbReference type="PANTHER" id="PTHR43283">
    <property type="entry name" value="BETA-LACTAMASE-RELATED"/>
    <property type="match status" value="1"/>
</dbReference>
<proteinExistence type="predicted"/>
<evidence type="ECO:0000259" key="1">
    <source>
        <dbReference type="Pfam" id="PF00144"/>
    </source>
</evidence>
<dbReference type="InterPro" id="IPR012338">
    <property type="entry name" value="Beta-lactam/transpept-like"/>
</dbReference>
<protein>
    <recommendedName>
        <fullName evidence="1">Beta-lactamase-related domain-containing protein</fullName>
    </recommendedName>
</protein>
<dbReference type="Gene3D" id="3.40.710.10">
    <property type="entry name" value="DD-peptidase/beta-lactamase superfamily"/>
    <property type="match status" value="1"/>
</dbReference>
<dbReference type="InterPro" id="IPR001466">
    <property type="entry name" value="Beta-lactam-related"/>
</dbReference>
<comment type="caution">
    <text evidence="2">The sequence shown here is derived from an EMBL/GenBank/DDBJ whole genome shotgun (WGS) entry which is preliminary data.</text>
</comment>
<accession>X1FAM7</accession>
<dbReference type="EMBL" id="BART01031868">
    <property type="protein sequence ID" value="GAH17818.1"/>
    <property type="molecule type" value="Genomic_DNA"/>
</dbReference>
<gene>
    <name evidence="2" type="ORF">S01H4_55252</name>
</gene>